<dbReference type="AlphaFoldDB" id="K4ANR6"/>
<organism evidence="1 2">
    <name type="scientific">Setaria italica</name>
    <name type="common">Foxtail millet</name>
    <name type="synonym">Panicum italicum</name>
    <dbReference type="NCBI Taxonomy" id="4555"/>
    <lineage>
        <taxon>Eukaryota</taxon>
        <taxon>Viridiplantae</taxon>
        <taxon>Streptophyta</taxon>
        <taxon>Embryophyta</taxon>
        <taxon>Tracheophyta</taxon>
        <taxon>Spermatophyta</taxon>
        <taxon>Magnoliopsida</taxon>
        <taxon>Liliopsida</taxon>
        <taxon>Poales</taxon>
        <taxon>Poaceae</taxon>
        <taxon>PACMAD clade</taxon>
        <taxon>Panicoideae</taxon>
        <taxon>Panicodae</taxon>
        <taxon>Paniceae</taxon>
        <taxon>Cenchrinae</taxon>
        <taxon>Setaria</taxon>
    </lineage>
</organism>
<dbReference type="HOGENOM" id="CLU_3280523_0_0_1"/>
<reference evidence="1" key="2">
    <citation type="submission" date="2018-08" db="UniProtKB">
        <authorList>
            <consortium name="EnsemblPlants"/>
        </authorList>
    </citation>
    <scope>IDENTIFICATION</scope>
    <source>
        <strain evidence="1">Yugu1</strain>
    </source>
</reference>
<dbReference type="Proteomes" id="UP000004995">
    <property type="component" value="Unassembled WGS sequence"/>
</dbReference>
<accession>K4ANR6</accession>
<protein>
    <submittedName>
        <fullName evidence="1">Uncharacterized protein</fullName>
    </submittedName>
</protein>
<evidence type="ECO:0000313" key="1">
    <source>
        <dbReference type="EnsemblPlants" id="KQK90383"/>
    </source>
</evidence>
<proteinExistence type="predicted"/>
<dbReference type="EMBL" id="AGNK02005931">
    <property type="status" value="NOT_ANNOTATED_CDS"/>
    <property type="molecule type" value="Genomic_DNA"/>
</dbReference>
<dbReference type="EnsemblPlants" id="KQK90383">
    <property type="protein sequence ID" value="KQK90383"/>
    <property type="gene ID" value="SETIT_040563mg"/>
</dbReference>
<name>K4ANR6_SETIT</name>
<evidence type="ECO:0000313" key="2">
    <source>
        <dbReference type="Proteomes" id="UP000004995"/>
    </source>
</evidence>
<sequence length="41" mass="4656">MNLQCGILNIGVTVYMIKTYGYPEQSYSKLFNLPLTDNVVD</sequence>
<dbReference type="Gramene" id="KQK90383">
    <property type="protein sequence ID" value="KQK90383"/>
    <property type="gene ID" value="SETIT_040563mg"/>
</dbReference>
<reference evidence="2" key="1">
    <citation type="journal article" date="2012" name="Nat. Biotechnol.">
        <title>Reference genome sequence of the model plant Setaria.</title>
        <authorList>
            <person name="Bennetzen J.L."/>
            <person name="Schmutz J."/>
            <person name="Wang H."/>
            <person name="Percifield R."/>
            <person name="Hawkins J."/>
            <person name="Pontaroli A.C."/>
            <person name="Estep M."/>
            <person name="Feng L."/>
            <person name="Vaughn J.N."/>
            <person name="Grimwood J."/>
            <person name="Jenkins J."/>
            <person name="Barry K."/>
            <person name="Lindquist E."/>
            <person name="Hellsten U."/>
            <person name="Deshpande S."/>
            <person name="Wang X."/>
            <person name="Wu X."/>
            <person name="Mitros T."/>
            <person name="Triplett J."/>
            <person name="Yang X."/>
            <person name="Ye C.Y."/>
            <person name="Mauro-Herrera M."/>
            <person name="Wang L."/>
            <person name="Li P."/>
            <person name="Sharma M."/>
            <person name="Sharma R."/>
            <person name="Ronald P.C."/>
            <person name="Panaud O."/>
            <person name="Kellogg E.A."/>
            <person name="Brutnell T.P."/>
            <person name="Doust A.N."/>
            <person name="Tuskan G.A."/>
            <person name="Rokhsar D."/>
            <person name="Devos K.M."/>
        </authorList>
    </citation>
    <scope>NUCLEOTIDE SEQUENCE [LARGE SCALE GENOMIC DNA]</scope>
    <source>
        <strain evidence="2">cv. Yugu1</strain>
    </source>
</reference>
<keyword evidence="2" id="KW-1185">Reference proteome</keyword>
<dbReference type="InParanoid" id="K4ANR6"/>